<evidence type="ECO:0000256" key="4">
    <source>
        <dbReference type="ARBA" id="ARBA00022593"/>
    </source>
</evidence>
<accession>A0A5A7URA7</accession>
<dbReference type="InterPro" id="IPR033745">
    <property type="entry name" value="Fis1_cytosol"/>
</dbReference>
<proteinExistence type="inferred from homology"/>
<evidence type="ECO:0000256" key="9">
    <source>
        <dbReference type="ARBA" id="ARBA00023136"/>
    </source>
</evidence>
<comment type="caution">
    <text evidence="12">The sequence shown here is derived from an EMBL/GenBank/DDBJ whole genome shotgun (WGS) entry which is preliminary data.</text>
</comment>
<dbReference type="PANTHER" id="PTHR13247">
    <property type="entry name" value="TETRATRICOPEPTIDE REPEAT PROTEIN 11 TPR REPEAT PROTEIN 11"/>
    <property type="match status" value="1"/>
</dbReference>
<sequence>MGLGMLWDFQYVLPKGNHQFYLGCEREAAEAEKSSSGELLKESIMRLSWALVHSRQPEDVQRGIAMLEAAISGDDSPLKMREKLYLLAVGYFRSGDYSRSRELVEECLTIAPDWRQAMTLKKSIEDRITKDGVIGIGIAATAVGLLAGGIAAAVSRKK</sequence>
<evidence type="ECO:0000256" key="6">
    <source>
        <dbReference type="ARBA" id="ARBA00022787"/>
    </source>
</evidence>
<keyword evidence="4" id="KW-0962">Peroxisome biogenesis</keyword>
<dbReference type="GO" id="GO:0000266">
    <property type="term" value="P:mitochondrial fission"/>
    <property type="evidence" value="ECO:0007669"/>
    <property type="project" value="UniProtKB-UniRule"/>
</dbReference>
<dbReference type="InterPro" id="IPR028058">
    <property type="entry name" value="Fis1_TPR_N"/>
</dbReference>
<dbReference type="EMBL" id="SSTE01008362">
    <property type="protein sequence ID" value="KAA0056029.1"/>
    <property type="molecule type" value="Genomic_DNA"/>
</dbReference>
<name>A0A5A7URA7_CUCMM</name>
<dbReference type="Proteomes" id="UP000321393">
    <property type="component" value="Unassembled WGS sequence"/>
</dbReference>
<dbReference type="Pfam" id="PF14852">
    <property type="entry name" value="Fis1_TPR_N"/>
    <property type="match status" value="1"/>
</dbReference>
<evidence type="ECO:0000256" key="5">
    <source>
        <dbReference type="ARBA" id="ARBA00022692"/>
    </source>
</evidence>
<dbReference type="OrthoDB" id="421154at2759"/>
<dbReference type="PIRSF" id="PIRSF008835">
    <property type="entry name" value="TPR_repeat_11_Fis1"/>
    <property type="match status" value="1"/>
</dbReference>
<gene>
    <name evidence="12" type="ORF">E6C27_scaffold319G001840</name>
</gene>
<dbReference type="GO" id="GO:0000422">
    <property type="term" value="P:autophagy of mitochondrion"/>
    <property type="evidence" value="ECO:0007669"/>
    <property type="project" value="TreeGrafter"/>
</dbReference>
<dbReference type="GO" id="GO:0005741">
    <property type="term" value="C:mitochondrial outer membrane"/>
    <property type="evidence" value="ECO:0007669"/>
    <property type="project" value="UniProtKB-SubCell"/>
</dbReference>
<keyword evidence="7 11" id="KW-1133">Transmembrane helix</keyword>
<dbReference type="GO" id="GO:0016559">
    <property type="term" value="P:peroxisome fission"/>
    <property type="evidence" value="ECO:0007669"/>
    <property type="project" value="UniProtKB-UniRule"/>
</dbReference>
<comment type="domain">
    <text evidence="10">The C-terminus is necessary for mitochondrial or peroxisomal targeting, while the N-terminus is necessary for mitochondrial or peroxisomal fission.</text>
</comment>
<organism evidence="12 13">
    <name type="scientific">Cucumis melo var. makuwa</name>
    <name type="common">Oriental melon</name>
    <dbReference type="NCBI Taxonomy" id="1194695"/>
    <lineage>
        <taxon>Eukaryota</taxon>
        <taxon>Viridiplantae</taxon>
        <taxon>Streptophyta</taxon>
        <taxon>Embryophyta</taxon>
        <taxon>Tracheophyta</taxon>
        <taxon>Spermatophyta</taxon>
        <taxon>Magnoliopsida</taxon>
        <taxon>eudicotyledons</taxon>
        <taxon>Gunneridae</taxon>
        <taxon>Pentapetalae</taxon>
        <taxon>rosids</taxon>
        <taxon>fabids</taxon>
        <taxon>Cucurbitales</taxon>
        <taxon>Cucurbitaceae</taxon>
        <taxon>Benincaseae</taxon>
        <taxon>Cucumis</taxon>
    </lineage>
</organism>
<evidence type="ECO:0000313" key="13">
    <source>
        <dbReference type="Proteomes" id="UP000321393"/>
    </source>
</evidence>
<keyword evidence="8 10" id="KW-0496">Mitochondrion</keyword>
<evidence type="ECO:0000256" key="2">
    <source>
        <dbReference type="ARBA" id="ARBA00004572"/>
    </source>
</evidence>
<keyword evidence="6 10" id="KW-1000">Mitochondrion outer membrane</keyword>
<dbReference type="CDD" id="cd12212">
    <property type="entry name" value="Fis1"/>
    <property type="match status" value="1"/>
</dbReference>
<dbReference type="Gene3D" id="1.25.40.10">
    <property type="entry name" value="Tetratricopeptide repeat domain"/>
    <property type="match status" value="1"/>
</dbReference>
<comment type="function">
    <text evidence="10">Component of the peroxisomal and mitochondrial division machineries. Plays a role in promoting the fission of mitochondria and peroxisomes.</text>
</comment>
<evidence type="ECO:0000313" key="12">
    <source>
        <dbReference type="EMBL" id="KAA0056029.1"/>
    </source>
</evidence>
<evidence type="ECO:0000256" key="10">
    <source>
        <dbReference type="PIRNR" id="PIRNR008835"/>
    </source>
</evidence>
<evidence type="ECO:0000256" key="7">
    <source>
        <dbReference type="ARBA" id="ARBA00022989"/>
    </source>
</evidence>
<reference evidence="12 13" key="1">
    <citation type="submission" date="2019-08" db="EMBL/GenBank/DDBJ databases">
        <title>Draft genome sequences of two oriental melons (Cucumis melo L. var makuwa).</title>
        <authorList>
            <person name="Kwon S.-Y."/>
        </authorList>
    </citation>
    <scope>NUCLEOTIDE SEQUENCE [LARGE SCALE GENOMIC DNA]</scope>
    <source>
        <strain evidence="13">cv. SW 3</strain>
        <tissue evidence="12">Leaf</tissue>
    </source>
</reference>
<keyword evidence="9 10" id="KW-0472">Membrane</keyword>
<dbReference type="InterPro" id="IPR011990">
    <property type="entry name" value="TPR-like_helical_dom_sf"/>
</dbReference>
<dbReference type="Pfam" id="PF14853">
    <property type="entry name" value="Fis1_TPR_C"/>
    <property type="match status" value="1"/>
</dbReference>
<dbReference type="PANTHER" id="PTHR13247:SF13">
    <property type="entry name" value="MITOCHONDRIAL FISSION 1 PROTEIN B"/>
    <property type="match status" value="1"/>
</dbReference>
<dbReference type="FunFam" id="1.25.40.10:FF:000167">
    <property type="entry name" value="Mitochondrial fission 1 protein"/>
    <property type="match status" value="1"/>
</dbReference>
<dbReference type="STRING" id="1194695.A0A5A7URA7"/>
<dbReference type="InterPro" id="IPR028061">
    <property type="entry name" value="Fis1_TPR_C"/>
</dbReference>
<feature type="transmembrane region" description="Helical" evidence="11">
    <location>
        <begin position="132"/>
        <end position="154"/>
    </location>
</feature>
<dbReference type="InterPro" id="IPR016543">
    <property type="entry name" value="Fis1"/>
</dbReference>
<comment type="subcellular location">
    <subcellularLocation>
        <location evidence="2">Mitochondrion outer membrane</location>
        <topology evidence="2">Single-pass membrane protein</topology>
    </subcellularLocation>
    <subcellularLocation>
        <location evidence="1">Peroxisome membrane</location>
        <topology evidence="1">Single-pass membrane protein</topology>
    </subcellularLocation>
</comment>
<dbReference type="AlphaFoldDB" id="A0A5A7URA7"/>
<evidence type="ECO:0000256" key="1">
    <source>
        <dbReference type="ARBA" id="ARBA00004549"/>
    </source>
</evidence>
<evidence type="ECO:0000256" key="8">
    <source>
        <dbReference type="ARBA" id="ARBA00023128"/>
    </source>
</evidence>
<dbReference type="GO" id="GO:0005778">
    <property type="term" value="C:peroxisomal membrane"/>
    <property type="evidence" value="ECO:0007669"/>
    <property type="project" value="UniProtKB-SubCell"/>
</dbReference>
<protein>
    <recommendedName>
        <fullName evidence="10">Mitochondrial fission 1 protein</fullName>
    </recommendedName>
</protein>
<dbReference type="SUPFAM" id="SSF48452">
    <property type="entry name" value="TPR-like"/>
    <property type="match status" value="1"/>
</dbReference>
<evidence type="ECO:0000256" key="11">
    <source>
        <dbReference type="SAM" id="Phobius"/>
    </source>
</evidence>
<comment type="similarity">
    <text evidence="3 10">Belongs to the FIS1 family.</text>
</comment>
<keyword evidence="5 11" id="KW-0812">Transmembrane</keyword>
<evidence type="ECO:0000256" key="3">
    <source>
        <dbReference type="ARBA" id="ARBA00008937"/>
    </source>
</evidence>